<dbReference type="EMBL" id="ADDO01000021">
    <property type="protein sequence ID" value="EFA90529.1"/>
    <property type="molecule type" value="Genomic_DNA"/>
</dbReference>
<protein>
    <submittedName>
        <fullName evidence="3">Repeat protein</fullName>
    </submittedName>
</protein>
<evidence type="ECO:0000313" key="4">
    <source>
        <dbReference type="Proteomes" id="UP000005711"/>
    </source>
</evidence>
<evidence type="ECO:0000256" key="1">
    <source>
        <dbReference type="SAM" id="MobiDB-lite"/>
    </source>
</evidence>
<reference evidence="3 4" key="1">
    <citation type="submission" date="2009-12" db="EMBL/GenBank/DDBJ databases">
        <title>Genome Sequence of Peptoniphilus lacrimalis 315-B.</title>
        <authorList>
            <person name="Durkin A.S."/>
            <person name="Madupu R."/>
            <person name="Torralba M."/>
            <person name="Methe B."/>
            <person name="Sutton G."/>
            <person name="Strausberg R.L."/>
            <person name="Nelson K.E."/>
        </authorList>
    </citation>
    <scope>NUCLEOTIDE SEQUENCE [LARGE SCALE GENOMIC DNA]</scope>
    <source>
        <strain evidence="3 4">315-B</strain>
    </source>
</reference>
<feature type="compositionally biased region" description="Pro residues" evidence="1">
    <location>
        <begin position="732"/>
        <end position="741"/>
    </location>
</feature>
<feature type="chain" id="PRO_5003026434" evidence="2">
    <location>
        <begin position="27"/>
        <end position="1285"/>
    </location>
</feature>
<evidence type="ECO:0000256" key="2">
    <source>
        <dbReference type="SAM" id="SignalP"/>
    </source>
</evidence>
<accession>D1VSL4</accession>
<keyword evidence="4" id="KW-1185">Reference proteome</keyword>
<feature type="compositionally biased region" description="Basic and acidic residues" evidence="1">
    <location>
        <begin position="501"/>
        <end position="517"/>
    </location>
</feature>
<feature type="region of interest" description="Disordered" evidence="1">
    <location>
        <begin position="490"/>
        <end position="526"/>
    </location>
</feature>
<keyword evidence="2" id="KW-0732">Signal</keyword>
<organism evidence="3 4">
    <name type="scientific">Peptoniphilus lacrimalis 315-B</name>
    <dbReference type="NCBI Taxonomy" id="596330"/>
    <lineage>
        <taxon>Bacteria</taxon>
        <taxon>Bacillati</taxon>
        <taxon>Bacillota</taxon>
        <taxon>Tissierellia</taxon>
        <taxon>Tissierellales</taxon>
        <taxon>Peptoniphilaceae</taxon>
        <taxon>Peptoniphilus</taxon>
    </lineage>
</organism>
<evidence type="ECO:0000313" key="3">
    <source>
        <dbReference type="EMBL" id="EFA90529.1"/>
    </source>
</evidence>
<feature type="compositionally biased region" description="Low complexity" evidence="1">
    <location>
        <begin position="749"/>
        <end position="758"/>
    </location>
</feature>
<feature type="compositionally biased region" description="Low complexity" evidence="1">
    <location>
        <begin position="490"/>
        <end position="499"/>
    </location>
</feature>
<name>D1VSL4_9FIRM</name>
<proteinExistence type="predicted"/>
<sequence length="1285" mass="141213">MKRKIISSLLLLFMLMSTIIAQPVLAKSEGNVVGQKLTFNAKDFGLSEYESTQTKREQSYRAKNPRRVKRYARLFSNGVSFRSAQPDSQLGFDPKTEFLFPLRLQILTKNSKAGTEAGGINLNDIGLKDGFKIKINQIDSRGNIKNVFESDKIIQDGLTATDAKTGDAKGIVTFKYAAGSEDVTEGRRTAGEAAENVRIYDDYGKAFSYEIVADDAVEYNIQLRVRKTNADPAYNKNYIHIELQLIQIANSTMKNEVVDKTGKDIRSELKDGQKLIAYFGRIQGGANYFIDFSKTQTVLRKDFGDQKLIALNDLSIISKNRYHLRRAEALSWNDDGYVTLKDKNDKDIAFKVETFYDCVKGGLVKFIKQDKVIIPDDPGTGGTPTPCPSTHYEVNFKAGANGKLKDGMKTRFFVQKGLTWKEAKEAEPKLTVPVPVPINDFKLDDWYKVVNGKVDKTKTATKGLPKDETKKVETATYQAEFIGKNKVVDVTPTDPKVTPELPKKPNPDFDPNKKEDPNSNPKTIPDDDYELITFKAGDNGFLSADKIKIKVYAVLKTSTWAEAEKATPKMDVPSADSTTLKLTGADNYTFTKWTTDGTTATDLPQGTAKIADLTNKTFVAKFEANEIKRGKETTEPIPEGYIRLKFSAGDNGTIATDNKADLIIDVLEKANKKVGDYTKPTITPNVGYSQKKGADAWDKADTLEINSTNATNKELTVTAQYDKKKSIIDITPKPPTPPTPGTEPEDPKGPTIPDTNTPDPDYIVVAFKAGANGKIKGGNKFYAILKDMTWKQAKEYTPDTTNGEAKLVVPSEFEPDADYGFVNWDPILPTDDSKKLGELVQAGQTKLTYIAKFDKDIKEDDNKDEEGYLRVVFDGNGGTLKGSVKNSYKVRVGVTGVAGSESSKKTYADLERFKKTDFVAKDNNTDDGITPPIDQKFKEWRKGDETTKLEGTTEIKGESKSVITVKAQYESETALVVPSITQTVNPALPADEKDDDNTAKKVLKVNFANDPTTGATYTIVKEDGTEVATVPNPQKGDNYVEIPNTVVDKDIVKVKVTKPGMNEKTSSTIILDLAGPTFTDVKIVKNTPYLATITGKVTDTPAGVYWVKIKGTGTNPTETFVKIGTDGTFKIDMPITTGDEYTLTAKDTLANISEKKTSTSDVDKNNSFDKSKIKKVTIEQGYTGEKEILVFAEEGATVKLYKFNGETETVLGEVTISSGMGVLSISDANGLAANERIYAIVIKDASNNDISKFNTPAIMTVRPVTVENVTPPTDQPQPAAEGTRP</sequence>
<feature type="signal peptide" evidence="2">
    <location>
        <begin position="1"/>
        <end position="26"/>
    </location>
</feature>
<comment type="caution">
    <text evidence="3">The sequence shown here is derived from an EMBL/GenBank/DDBJ whole genome shotgun (WGS) entry which is preliminary data.</text>
</comment>
<feature type="region of interest" description="Disordered" evidence="1">
    <location>
        <begin position="727"/>
        <end position="758"/>
    </location>
</feature>
<gene>
    <name evidence="3" type="ORF">HMPREF0628_0798</name>
</gene>
<dbReference type="RefSeq" id="WP_004824058.1">
    <property type="nucleotide sequence ID" value="NZ_ADDO01000021.1"/>
</dbReference>
<dbReference type="Proteomes" id="UP000005711">
    <property type="component" value="Unassembled WGS sequence"/>
</dbReference>